<dbReference type="Pfam" id="PF21694">
    <property type="entry name" value="DNA_pol3_delta_C"/>
    <property type="match status" value="1"/>
</dbReference>
<dbReference type="GO" id="GO:0009360">
    <property type="term" value="C:DNA polymerase III complex"/>
    <property type="evidence" value="ECO:0007669"/>
    <property type="project" value="InterPro"/>
</dbReference>
<evidence type="ECO:0000256" key="8">
    <source>
        <dbReference type="ARBA" id="ARBA00049244"/>
    </source>
</evidence>
<dbReference type="InterPro" id="IPR008921">
    <property type="entry name" value="DNA_pol3_clamp-load_cplx_C"/>
</dbReference>
<dbReference type="Gene3D" id="1.20.272.10">
    <property type="match status" value="1"/>
</dbReference>
<dbReference type="Pfam" id="PF06144">
    <property type="entry name" value="DNA_pol3_delta"/>
    <property type="match status" value="1"/>
</dbReference>
<evidence type="ECO:0000256" key="4">
    <source>
        <dbReference type="ARBA" id="ARBA00022695"/>
    </source>
</evidence>
<organism evidence="11 12">
    <name type="scientific">Fulvivirga sediminis</name>
    <dbReference type="NCBI Taxonomy" id="2803949"/>
    <lineage>
        <taxon>Bacteria</taxon>
        <taxon>Pseudomonadati</taxon>
        <taxon>Bacteroidota</taxon>
        <taxon>Cytophagia</taxon>
        <taxon>Cytophagales</taxon>
        <taxon>Fulvivirgaceae</taxon>
        <taxon>Fulvivirga</taxon>
    </lineage>
</organism>
<evidence type="ECO:0000256" key="5">
    <source>
        <dbReference type="ARBA" id="ARBA00022705"/>
    </source>
</evidence>
<proteinExistence type="inferred from homology"/>
<dbReference type="SUPFAM" id="SSF52540">
    <property type="entry name" value="P-loop containing nucleoside triphosphate hydrolases"/>
    <property type="match status" value="1"/>
</dbReference>
<keyword evidence="3 11" id="KW-0808">Transferase</keyword>
<feature type="domain" description="DNA polymerase III delta N-terminal" evidence="9">
    <location>
        <begin position="21"/>
        <end position="141"/>
    </location>
</feature>
<dbReference type="EMBL" id="JAESIY010000003">
    <property type="protein sequence ID" value="MBL3655700.1"/>
    <property type="molecule type" value="Genomic_DNA"/>
</dbReference>
<keyword evidence="4 11" id="KW-0548">Nucleotidyltransferase</keyword>
<evidence type="ECO:0000256" key="7">
    <source>
        <dbReference type="ARBA" id="ARBA00034754"/>
    </source>
</evidence>
<evidence type="ECO:0000256" key="6">
    <source>
        <dbReference type="ARBA" id="ARBA00022932"/>
    </source>
</evidence>
<dbReference type="Gene3D" id="1.10.8.60">
    <property type="match status" value="1"/>
</dbReference>
<evidence type="ECO:0000313" key="12">
    <source>
        <dbReference type="Proteomes" id="UP000659388"/>
    </source>
</evidence>
<dbReference type="GO" id="GO:0003887">
    <property type="term" value="F:DNA-directed DNA polymerase activity"/>
    <property type="evidence" value="ECO:0007669"/>
    <property type="project" value="UniProtKB-KW"/>
</dbReference>
<keyword evidence="6" id="KW-0239">DNA-directed DNA polymerase</keyword>
<dbReference type="SUPFAM" id="SSF48019">
    <property type="entry name" value="post-AAA+ oligomerization domain-like"/>
    <property type="match status" value="1"/>
</dbReference>
<dbReference type="AlphaFoldDB" id="A0A937F4P4"/>
<dbReference type="PANTHER" id="PTHR34388:SF1">
    <property type="entry name" value="DNA POLYMERASE III SUBUNIT DELTA"/>
    <property type="match status" value="1"/>
</dbReference>
<dbReference type="InterPro" id="IPR010372">
    <property type="entry name" value="DNA_pol3_delta_N"/>
</dbReference>
<feature type="domain" description="DNA polymerase III delta subunit-like C-terminal" evidence="10">
    <location>
        <begin position="217"/>
        <end position="318"/>
    </location>
</feature>
<evidence type="ECO:0000259" key="9">
    <source>
        <dbReference type="Pfam" id="PF06144"/>
    </source>
</evidence>
<comment type="caution">
    <text evidence="11">The sequence shown here is derived from an EMBL/GenBank/DDBJ whole genome shotgun (WGS) entry which is preliminary data.</text>
</comment>
<dbReference type="NCBIfam" id="TIGR01128">
    <property type="entry name" value="holA"/>
    <property type="match status" value="1"/>
</dbReference>
<name>A0A937F4P4_9BACT</name>
<dbReference type="InterPro" id="IPR048466">
    <property type="entry name" value="DNA_pol3_delta-like_C"/>
</dbReference>
<evidence type="ECO:0000259" key="10">
    <source>
        <dbReference type="Pfam" id="PF21694"/>
    </source>
</evidence>
<dbReference type="InterPro" id="IPR027417">
    <property type="entry name" value="P-loop_NTPase"/>
</dbReference>
<dbReference type="InterPro" id="IPR005790">
    <property type="entry name" value="DNA_polIII_delta"/>
</dbReference>
<evidence type="ECO:0000313" key="11">
    <source>
        <dbReference type="EMBL" id="MBL3655700.1"/>
    </source>
</evidence>
<reference evidence="11" key="1">
    <citation type="submission" date="2021-01" db="EMBL/GenBank/DDBJ databases">
        <title>Fulvivirga kasyanovii gen. nov., sp nov., a novel member of the phylum Bacteroidetes isolated from seawater in a mussel farm.</title>
        <authorList>
            <person name="Zhao L.-H."/>
            <person name="Wang Z.-J."/>
        </authorList>
    </citation>
    <scope>NUCLEOTIDE SEQUENCE</scope>
    <source>
        <strain evidence="11">2943</strain>
    </source>
</reference>
<comment type="similarity">
    <text evidence="7">Belongs to the DNA polymerase HolA subunit family.</text>
</comment>
<accession>A0A937F4P4</accession>
<dbReference type="PANTHER" id="PTHR34388">
    <property type="entry name" value="DNA POLYMERASE III SUBUNIT DELTA"/>
    <property type="match status" value="1"/>
</dbReference>
<evidence type="ECO:0000256" key="3">
    <source>
        <dbReference type="ARBA" id="ARBA00022679"/>
    </source>
</evidence>
<comment type="catalytic activity">
    <reaction evidence="8">
        <text>DNA(n) + a 2'-deoxyribonucleoside 5'-triphosphate = DNA(n+1) + diphosphate</text>
        <dbReference type="Rhea" id="RHEA:22508"/>
        <dbReference type="Rhea" id="RHEA-COMP:17339"/>
        <dbReference type="Rhea" id="RHEA-COMP:17340"/>
        <dbReference type="ChEBI" id="CHEBI:33019"/>
        <dbReference type="ChEBI" id="CHEBI:61560"/>
        <dbReference type="ChEBI" id="CHEBI:173112"/>
        <dbReference type="EC" id="2.7.7.7"/>
    </reaction>
</comment>
<sequence>MALTAEGILSDLKNKKYSPVYFFQGEETYYIDLLTDYIEDNVLTDTEKGFNQIILYGRDVQMNEVLTNARRFPMMAERQVVIVKEAQNISDINKESGQKLLIDYIKNPVGSTILVFAHKNKALDKRKSLGKLIEKHAVALTTKKLYDNQVPAWVEKYLKSKGFSATPKAIQMLSDSIGTDLERLANEVDKILINYKEKVEINESIVQKYVGISKDYNVFELQKALIAKDVVKANQIINYFEANDKKNPIIPIIAVLFSFYSKLLMVVGSKDRSERHLASVLKVNPYFVKDYLLAARNYSPVQVINNIHYIKDADLKSKGVGNASASDGQLLKELVFKLLH</sequence>
<gene>
    <name evidence="11" type="primary">holA</name>
    <name evidence="11" type="ORF">JL102_06145</name>
</gene>
<dbReference type="GO" id="GO:0003677">
    <property type="term" value="F:DNA binding"/>
    <property type="evidence" value="ECO:0007669"/>
    <property type="project" value="InterPro"/>
</dbReference>
<dbReference type="Proteomes" id="UP000659388">
    <property type="component" value="Unassembled WGS sequence"/>
</dbReference>
<evidence type="ECO:0000256" key="2">
    <source>
        <dbReference type="ARBA" id="ARBA00017703"/>
    </source>
</evidence>
<dbReference type="GO" id="GO:0006261">
    <property type="term" value="P:DNA-templated DNA replication"/>
    <property type="evidence" value="ECO:0007669"/>
    <property type="project" value="TreeGrafter"/>
</dbReference>
<keyword evidence="5" id="KW-0235">DNA replication</keyword>
<evidence type="ECO:0000256" key="1">
    <source>
        <dbReference type="ARBA" id="ARBA00012417"/>
    </source>
</evidence>
<dbReference type="Gene3D" id="3.40.50.300">
    <property type="entry name" value="P-loop containing nucleotide triphosphate hydrolases"/>
    <property type="match status" value="1"/>
</dbReference>
<keyword evidence="12" id="KW-1185">Reference proteome</keyword>
<dbReference type="EC" id="2.7.7.7" evidence="1"/>
<protein>
    <recommendedName>
        <fullName evidence="2">DNA polymerase III subunit delta</fullName>
        <ecNumber evidence="1">2.7.7.7</ecNumber>
    </recommendedName>
</protein>
<dbReference type="RefSeq" id="WP_202243385.1">
    <property type="nucleotide sequence ID" value="NZ_JAESIY010000003.1"/>
</dbReference>